<evidence type="ECO:0000313" key="1">
    <source>
        <dbReference type="EMBL" id="EED22087.1"/>
    </source>
</evidence>
<protein>
    <submittedName>
        <fullName evidence="1">Uncharacterized protein</fullName>
    </submittedName>
</protein>
<organism evidence="1 2">
    <name type="scientific">Talaromyces stipitatus (strain ATCC 10500 / CBS 375.48 / QM 6759 / NRRL 1006)</name>
    <name type="common">Penicillium stipitatum</name>
    <dbReference type="NCBI Taxonomy" id="441959"/>
    <lineage>
        <taxon>Eukaryota</taxon>
        <taxon>Fungi</taxon>
        <taxon>Dikarya</taxon>
        <taxon>Ascomycota</taxon>
        <taxon>Pezizomycotina</taxon>
        <taxon>Eurotiomycetes</taxon>
        <taxon>Eurotiomycetidae</taxon>
        <taxon>Eurotiales</taxon>
        <taxon>Trichocomaceae</taxon>
        <taxon>Talaromyces</taxon>
        <taxon>Talaromyces sect. Talaromyces</taxon>
    </lineage>
</organism>
<accession>B8M1K0</accession>
<dbReference type="GeneID" id="8102577"/>
<dbReference type="OMA" id="IEDYLPW"/>
<gene>
    <name evidence="1" type="ORF">TSTA_093330</name>
</gene>
<sequence length="213" mass="24478">MANSPSRPFHWPGGILPEVRLDPNGDIKPDEVKEEAKGWLLFVTERWVSREAPNIPDHDGDYEVRQRRTLVETWAKADQQFRDSYHQRAPPGDALAYPEPALRNVDKSFPPHDRFMCLAPLSRSYRSNRSKWIKLCILSYRLDGEMEHCLETAGSSNVGVDPNPATFPDPSTFQITDFLPWLILEMANFAAMTMTKRGTVLFTKFLIPWFLVD</sequence>
<dbReference type="OrthoDB" id="4225986at2759"/>
<dbReference type="PhylomeDB" id="B8M1K0"/>
<reference evidence="2" key="1">
    <citation type="journal article" date="2015" name="Genome Announc.">
        <title>Genome sequence of the AIDS-associated pathogen Penicillium marneffei (ATCC18224) and its near taxonomic relative Talaromyces stipitatus (ATCC10500).</title>
        <authorList>
            <person name="Nierman W.C."/>
            <person name="Fedorova-Abrams N.D."/>
            <person name="Andrianopoulos A."/>
        </authorList>
    </citation>
    <scope>NUCLEOTIDE SEQUENCE [LARGE SCALE GENOMIC DNA]</scope>
    <source>
        <strain evidence="2">ATCC 10500 / CBS 375.48 / QM 6759 / NRRL 1006</strain>
    </source>
</reference>
<dbReference type="RefSeq" id="XP_002479050.1">
    <property type="nucleotide sequence ID" value="XM_002479005.1"/>
</dbReference>
<dbReference type="EMBL" id="EQ962653">
    <property type="protein sequence ID" value="EED22087.1"/>
    <property type="molecule type" value="Genomic_DNA"/>
</dbReference>
<dbReference type="HOGENOM" id="CLU_1295163_0_0_1"/>
<keyword evidence="2" id="KW-1185">Reference proteome</keyword>
<dbReference type="STRING" id="441959.B8M1K0"/>
<dbReference type="AlphaFoldDB" id="B8M1K0"/>
<dbReference type="VEuPathDB" id="FungiDB:TSTA_093330"/>
<proteinExistence type="predicted"/>
<evidence type="ECO:0000313" key="2">
    <source>
        <dbReference type="Proteomes" id="UP000001745"/>
    </source>
</evidence>
<dbReference type="InParanoid" id="B8M1K0"/>
<name>B8M1K0_TALSN</name>
<dbReference type="Proteomes" id="UP000001745">
    <property type="component" value="Unassembled WGS sequence"/>
</dbReference>